<sequence length="327" mass="35610">MTTGDTHHAPWPDDLYEQIKAHGEFLSGRLGKLTRGKQLTLVGADLTGIKLVGMNLQRTVFRGCRFYCADLRNTDFSQAVLTGCDFSGADLTNARFVWANLRGADLSRAILKGTRFENADMRPMTDPPVLPHGKGGVVSLSETTLHNTNLTQAKLLGASFVGAILDGCILDNADLEGADFSYSTLSNVQFKTAKLHNANFHLADFPSDMLQQLQGSGAKLPKVIAPEVLEQVVQDHQTWIDTDGQKGRRAIMSGWYLSRAHLALANLNGADLRQANLSNANLHGAKLICSDMRDCNLMHANLTDADLRGALIEGSRGLPVVMNDRKN</sequence>
<dbReference type="PANTHER" id="PTHR14136">
    <property type="entry name" value="BTB_POZ DOMAIN-CONTAINING PROTEIN KCTD9"/>
    <property type="match status" value="1"/>
</dbReference>
<dbReference type="EMBL" id="CP041636">
    <property type="protein sequence ID" value="QDO98887.1"/>
    <property type="molecule type" value="Genomic_DNA"/>
</dbReference>
<keyword evidence="2" id="KW-1185">Reference proteome</keyword>
<protein>
    <submittedName>
        <fullName evidence="1">Pentapeptide repeat-containing protein</fullName>
    </submittedName>
</protein>
<evidence type="ECO:0000313" key="1">
    <source>
        <dbReference type="EMBL" id="QDO98887.1"/>
    </source>
</evidence>
<dbReference type="OrthoDB" id="4332726at2"/>
<dbReference type="Pfam" id="PF00805">
    <property type="entry name" value="Pentapeptide"/>
    <property type="match status" value="4"/>
</dbReference>
<dbReference type="Proteomes" id="UP000317496">
    <property type="component" value="Chromosome"/>
</dbReference>
<dbReference type="InterPro" id="IPR051082">
    <property type="entry name" value="Pentapeptide-BTB/POZ_domain"/>
</dbReference>
<organism evidence="1 2">
    <name type="scientific">Ferrovibrio terrae</name>
    <dbReference type="NCBI Taxonomy" id="2594003"/>
    <lineage>
        <taxon>Bacteria</taxon>
        <taxon>Pseudomonadati</taxon>
        <taxon>Pseudomonadota</taxon>
        <taxon>Alphaproteobacteria</taxon>
        <taxon>Rhodospirillales</taxon>
        <taxon>Rhodospirillaceae</taxon>
        <taxon>Ferrovibrio</taxon>
    </lineage>
</organism>
<evidence type="ECO:0000313" key="2">
    <source>
        <dbReference type="Proteomes" id="UP000317496"/>
    </source>
</evidence>
<dbReference type="InterPro" id="IPR001646">
    <property type="entry name" value="5peptide_repeat"/>
</dbReference>
<reference evidence="1 2" key="1">
    <citation type="submission" date="2019-07" db="EMBL/GenBank/DDBJ databases">
        <title>Genome sequencing for Ferrovibrio sp. K5.</title>
        <authorList>
            <person name="Park S.-J."/>
        </authorList>
    </citation>
    <scope>NUCLEOTIDE SEQUENCE [LARGE SCALE GENOMIC DNA]</scope>
    <source>
        <strain evidence="1 2">K5</strain>
    </source>
</reference>
<dbReference type="SUPFAM" id="SSF141571">
    <property type="entry name" value="Pentapeptide repeat-like"/>
    <property type="match status" value="3"/>
</dbReference>
<dbReference type="KEGG" id="fer:FNB15_17140"/>
<name>A0A516H574_9PROT</name>
<gene>
    <name evidence="1" type="ORF">FNB15_17140</name>
</gene>
<dbReference type="AlphaFoldDB" id="A0A516H574"/>
<dbReference type="Gene3D" id="2.160.20.80">
    <property type="entry name" value="E3 ubiquitin-protein ligase SopA"/>
    <property type="match status" value="3"/>
</dbReference>
<proteinExistence type="predicted"/>
<dbReference type="RefSeq" id="WP_144257884.1">
    <property type="nucleotide sequence ID" value="NZ_CP041636.1"/>
</dbReference>
<accession>A0A516H574</accession>
<dbReference type="PANTHER" id="PTHR14136:SF17">
    <property type="entry name" value="BTB_POZ DOMAIN-CONTAINING PROTEIN KCTD9"/>
    <property type="match status" value="1"/>
</dbReference>